<evidence type="ECO:0000256" key="5">
    <source>
        <dbReference type="ARBA" id="ARBA00037673"/>
    </source>
</evidence>
<evidence type="ECO:0000313" key="9">
    <source>
        <dbReference type="Proteomes" id="UP000694395"/>
    </source>
</evidence>
<organism evidence="8 9">
    <name type="scientific">Oncorhynchus mykiss</name>
    <name type="common">Rainbow trout</name>
    <name type="synonym">Salmo gairdneri</name>
    <dbReference type="NCBI Taxonomy" id="8022"/>
    <lineage>
        <taxon>Eukaryota</taxon>
        <taxon>Metazoa</taxon>
        <taxon>Chordata</taxon>
        <taxon>Craniata</taxon>
        <taxon>Vertebrata</taxon>
        <taxon>Euteleostomi</taxon>
        <taxon>Actinopterygii</taxon>
        <taxon>Neopterygii</taxon>
        <taxon>Teleostei</taxon>
        <taxon>Protacanthopterygii</taxon>
        <taxon>Salmoniformes</taxon>
        <taxon>Salmonidae</taxon>
        <taxon>Salmoninae</taxon>
        <taxon>Oncorhynchus</taxon>
    </lineage>
</organism>
<dbReference type="GO" id="GO:0005737">
    <property type="term" value="C:cytoplasm"/>
    <property type="evidence" value="ECO:0007669"/>
    <property type="project" value="UniProtKB-SubCell"/>
</dbReference>
<protein>
    <recommendedName>
        <fullName evidence="6">Heme-binding protein 1</fullName>
    </recommendedName>
</protein>
<proteinExistence type="inferred from homology"/>
<dbReference type="AlphaFoldDB" id="A0A8C7UR01"/>
<evidence type="ECO:0000256" key="1">
    <source>
        <dbReference type="ARBA" id="ARBA00004496"/>
    </source>
</evidence>
<dbReference type="Gene3D" id="3.20.80.10">
    <property type="entry name" value="Regulatory factor, effector binding domain"/>
    <property type="match status" value="1"/>
</dbReference>
<dbReference type="FunFam" id="3.20.80.10:FF:000003">
    <property type="entry name" value="Heme-binding protein 1"/>
    <property type="match status" value="1"/>
</dbReference>
<keyword evidence="9" id="KW-1185">Reference proteome</keyword>
<feature type="chain" id="PRO_5034512091" description="Heme-binding protein 1" evidence="7">
    <location>
        <begin position="19"/>
        <end position="207"/>
    </location>
</feature>
<dbReference type="PANTHER" id="PTHR11220">
    <property type="entry name" value="HEME-BINDING PROTEIN-RELATED"/>
    <property type="match status" value="1"/>
</dbReference>
<reference evidence="8" key="1">
    <citation type="submission" date="2020-07" db="EMBL/GenBank/DDBJ databases">
        <title>A long reads based de novo assembly of the rainbow trout Arlee double haploid line genome.</title>
        <authorList>
            <person name="Gao G."/>
            <person name="Palti Y."/>
        </authorList>
    </citation>
    <scope>NUCLEOTIDE SEQUENCE [LARGE SCALE GENOMIC DNA]</scope>
</reference>
<dbReference type="Ensembl" id="ENSOMYT00000112593.2">
    <property type="protein sequence ID" value="ENSOMYP00000103829.1"/>
    <property type="gene ID" value="ENSOMYG00000046695.2"/>
</dbReference>
<evidence type="ECO:0000256" key="6">
    <source>
        <dbReference type="ARBA" id="ARBA00040755"/>
    </source>
</evidence>
<evidence type="ECO:0000256" key="7">
    <source>
        <dbReference type="SAM" id="SignalP"/>
    </source>
</evidence>
<comment type="similarity">
    <text evidence="2">Belongs to the HEBP family.</text>
</comment>
<dbReference type="GO" id="GO:0020037">
    <property type="term" value="F:heme binding"/>
    <property type="evidence" value="ECO:0007669"/>
    <property type="project" value="TreeGrafter"/>
</dbReference>
<dbReference type="Pfam" id="PF04832">
    <property type="entry name" value="SOUL"/>
    <property type="match status" value="1"/>
</dbReference>
<dbReference type="InterPro" id="IPR011256">
    <property type="entry name" value="Reg_factor_effector_dom_sf"/>
</dbReference>
<dbReference type="GeneTree" id="ENSGT00940000163377"/>
<comment type="function">
    <text evidence="5">May bind free porphyrinogens that may be present in the cell and thus facilitate removal of these potentially toxic compound. Binds with a high affinity to one molecule of heme or porphyrins. It binds metalloporphyrins, free porphyrins and N-methylprotoporphyrin with similar affinities.</text>
</comment>
<keyword evidence="7" id="KW-0732">Signal</keyword>
<evidence type="ECO:0000256" key="2">
    <source>
        <dbReference type="ARBA" id="ARBA00009817"/>
    </source>
</evidence>
<keyword evidence="4" id="KW-0963">Cytoplasm</keyword>
<dbReference type="PANTHER" id="PTHR11220:SF1">
    <property type="entry name" value="HEME-BINDING PROTEIN 2"/>
    <property type="match status" value="1"/>
</dbReference>
<comment type="subunit">
    <text evidence="3">Monomer.</text>
</comment>
<evidence type="ECO:0000256" key="4">
    <source>
        <dbReference type="ARBA" id="ARBA00022490"/>
    </source>
</evidence>
<sequence length="207" mass="23783">RVYLAGLVGLVLILTAEARSHFCTESKECLLYDLVCKNDDYEVRHYDSVKWVSTDEEAYFMDKATYTAFRRLFNYITGSNKAGVNIDMTAPVTVKIEEKKWGSSVFTLSFLLPSTHQMTPPQPTDDKVYFTEMPDMKVYVRGYGGWMMSLTSSVNSMLLKRQLDKVQATYNKDYHYAVGYDSPKKILNRHNEVWYIVEGEPVCPTSS</sequence>
<dbReference type="Proteomes" id="UP000694395">
    <property type="component" value="Chromosome 30"/>
</dbReference>
<feature type="signal peptide" evidence="7">
    <location>
        <begin position="1"/>
        <end position="18"/>
    </location>
</feature>
<dbReference type="SUPFAM" id="SSF55136">
    <property type="entry name" value="Probable bacterial effector-binding domain"/>
    <property type="match status" value="1"/>
</dbReference>
<comment type="subcellular location">
    <subcellularLocation>
        <location evidence="1">Cytoplasm</location>
    </subcellularLocation>
</comment>
<evidence type="ECO:0000313" key="8">
    <source>
        <dbReference type="Ensembl" id="ENSOMYP00000103829.1"/>
    </source>
</evidence>
<evidence type="ECO:0000256" key="3">
    <source>
        <dbReference type="ARBA" id="ARBA00011245"/>
    </source>
</evidence>
<dbReference type="InterPro" id="IPR006917">
    <property type="entry name" value="SOUL_heme-bd"/>
</dbReference>
<reference evidence="8" key="2">
    <citation type="submission" date="2025-08" db="UniProtKB">
        <authorList>
            <consortium name="Ensembl"/>
        </authorList>
    </citation>
    <scope>IDENTIFICATION</scope>
</reference>
<accession>A0A8C7UR01</accession>
<name>A0A8C7UR01_ONCMY</name>
<reference evidence="8" key="3">
    <citation type="submission" date="2025-09" db="UniProtKB">
        <authorList>
            <consortium name="Ensembl"/>
        </authorList>
    </citation>
    <scope>IDENTIFICATION</scope>
</reference>